<dbReference type="Proteomes" id="UP000076925">
    <property type="component" value="Unassembled WGS sequence"/>
</dbReference>
<accession>A0A139WST7</accession>
<dbReference type="OrthoDB" id="571223at2"/>
<feature type="transmembrane region" description="Helical" evidence="5">
    <location>
        <begin position="269"/>
        <end position="288"/>
    </location>
</feature>
<comment type="subcellular location">
    <subcellularLocation>
        <location evidence="1">Membrane</location>
        <topology evidence="1">Multi-pass membrane protein</topology>
    </subcellularLocation>
</comment>
<comment type="caution">
    <text evidence="7">The sequence shown here is derived from an EMBL/GenBank/DDBJ whole genome shotgun (WGS) entry which is preliminary data.</text>
</comment>
<keyword evidence="8" id="KW-1185">Reference proteome</keyword>
<evidence type="ECO:0000256" key="5">
    <source>
        <dbReference type="SAM" id="Phobius"/>
    </source>
</evidence>
<evidence type="ECO:0000256" key="1">
    <source>
        <dbReference type="ARBA" id="ARBA00004141"/>
    </source>
</evidence>
<evidence type="ECO:0000256" key="2">
    <source>
        <dbReference type="ARBA" id="ARBA00022692"/>
    </source>
</evidence>
<feature type="transmembrane region" description="Helical" evidence="5">
    <location>
        <begin position="391"/>
        <end position="417"/>
    </location>
</feature>
<dbReference type="PANTHER" id="PTHR37422">
    <property type="entry name" value="TEICHURONIC ACID BIOSYNTHESIS PROTEIN TUAE"/>
    <property type="match status" value="1"/>
</dbReference>
<evidence type="ECO:0000256" key="4">
    <source>
        <dbReference type="ARBA" id="ARBA00023136"/>
    </source>
</evidence>
<dbReference type="STRING" id="128403.WA1_06595"/>
<dbReference type="PANTHER" id="PTHR37422:SF13">
    <property type="entry name" value="LIPOPOLYSACCHARIDE BIOSYNTHESIS PROTEIN PA4999-RELATED"/>
    <property type="match status" value="1"/>
</dbReference>
<organism evidence="7 8">
    <name type="scientific">Scytonema hofmannii PCC 7110</name>
    <dbReference type="NCBI Taxonomy" id="128403"/>
    <lineage>
        <taxon>Bacteria</taxon>
        <taxon>Bacillati</taxon>
        <taxon>Cyanobacteriota</taxon>
        <taxon>Cyanophyceae</taxon>
        <taxon>Nostocales</taxon>
        <taxon>Scytonemataceae</taxon>
        <taxon>Scytonema</taxon>
    </lineage>
</organism>
<feature type="transmembrane region" description="Helical" evidence="5">
    <location>
        <begin position="137"/>
        <end position="157"/>
    </location>
</feature>
<feature type="domain" description="O-antigen ligase-related" evidence="6">
    <location>
        <begin position="231"/>
        <end position="368"/>
    </location>
</feature>
<keyword evidence="3 5" id="KW-1133">Transmembrane helix</keyword>
<evidence type="ECO:0000259" key="6">
    <source>
        <dbReference type="Pfam" id="PF04932"/>
    </source>
</evidence>
<keyword evidence="2 5" id="KW-0812">Transmembrane</keyword>
<protein>
    <submittedName>
        <fullName evidence="7">Capsular biosynthesis protein</fullName>
    </submittedName>
</protein>
<feature type="transmembrane region" description="Helical" evidence="5">
    <location>
        <begin position="355"/>
        <end position="379"/>
    </location>
</feature>
<feature type="transmembrane region" description="Helical" evidence="5">
    <location>
        <begin position="229"/>
        <end position="257"/>
    </location>
</feature>
<feature type="transmembrane region" description="Helical" evidence="5">
    <location>
        <begin position="103"/>
        <end position="125"/>
    </location>
</feature>
<dbReference type="InterPro" id="IPR051533">
    <property type="entry name" value="WaaL-like"/>
</dbReference>
<feature type="transmembrane region" description="Helical" evidence="5">
    <location>
        <begin position="77"/>
        <end position="97"/>
    </location>
</feature>
<dbReference type="GO" id="GO:0016020">
    <property type="term" value="C:membrane"/>
    <property type="evidence" value="ECO:0007669"/>
    <property type="project" value="UniProtKB-SubCell"/>
</dbReference>
<proteinExistence type="predicted"/>
<evidence type="ECO:0000313" key="8">
    <source>
        <dbReference type="Proteomes" id="UP000076925"/>
    </source>
</evidence>
<sequence>MFNIFPKKLILLEAESKLENLSHAERVVYWTIVLTPLWWVLGVQTLLYPGVALYLLAYDFHIDKLVKRSLPLCNWTWLLLSIAVLWTNIQGLSSISFNPMKSAALMVTLLKGYFLVFSCLTLPFWHRIRMSVVTRAVSWMTAGYLVSLGIQILILFGTGPQKAIMPPLAKAIPGDKLSLMVKFAVFQPFFGLPLARTELYTADPPILGVCALLCFFMCFGEADKYLRKYALAGCTATLIIAQSRLAWICFPLALLAVICFRKASARQGFLWFSTLICFICALIGMEVTELLDKPMETFNGARADSSKDRALVVAATLKAWKESPWIGWGIVERTVTWGNGAFELPLGTFSTYAQILYLHGIFGFAFFAIAVSITLWFFWQPALRGKRTAQRAFASFIALLILCQATNLSWMIVYFWFYFLWLGTILAEAYPQYVSSWKELSGNNDRTSYIDTTNKS</sequence>
<dbReference type="Pfam" id="PF04932">
    <property type="entry name" value="Wzy_C"/>
    <property type="match status" value="1"/>
</dbReference>
<dbReference type="RefSeq" id="WP_017748969.1">
    <property type="nucleotide sequence ID" value="NZ_KQ976354.1"/>
</dbReference>
<evidence type="ECO:0000313" key="7">
    <source>
        <dbReference type="EMBL" id="KYC35490.1"/>
    </source>
</evidence>
<dbReference type="AlphaFoldDB" id="A0A139WST7"/>
<gene>
    <name evidence="7" type="ORF">WA1_06595</name>
</gene>
<dbReference type="EMBL" id="ANNX02000051">
    <property type="protein sequence ID" value="KYC35490.1"/>
    <property type="molecule type" value="Genomic_DNA"/>
</dbReference>
<name>A0A139WST7_9CYAN</name>
<evidence type="ECO:0000256" key="3">
    <source>
        <dbReference type="ARBA" id="ARBA00022989"/>
    </source>
</evidence>
<reference evidence="7 8" key="1">
    <citation type="journal article" date="2013" name="Genome Biol. Evol.">
        <title>Genomes of Stigonematalean cyanobacteria (subsection V) and the evolution of oxygenic photosynthesis from prokaryotes to plastids.</title>
        <authorList>
            <person name="Dagan T."/>
            <person name="Roettger M."/>
            <person name="Stucken K."/>
            <person name="Landan G."/>
            <person name="Koch R."/>
            <person name="Major P."/>
            <person name="Gould S.B."/>
            <person name="Goremykin V.V."/>
            <person name="Rippka R."/>
            <person name="Tandeau de Marsac N."/>
            <person name="Gugger M."/>
            <person name="Lockhart P.J."/>
            <person name="Allen J.F."/>
            <person name="Brune I."/>
            <person name="Maus I."/>
            <person name="Puhler A."/>
            <person name="Martin W.F."/>
        </authorList>
    </citation>
    <scope>NUCLEOTIDE SEQUENCE [LARGE SCALE GENOMIC DNA]</scope>
    <source>
        <strain evidence="7 8">PCC 7110</strain>
    </source>
</reference>
<keyword evidence="4 5" id="KW-0472">Membrane</keyword>
<dbReference type="InterPro" id="IPR007016">
    <property type="entry name" value="O-antigen_ligase-rel_domated"/>
</dbReference>
<feature type="transmembrane region" description="Helical" evidence="5">
    <location>
        <begin position="27"/>
        <end position="56"/>
    </location>
</feature>